<dbReference type="KEGG" id="gtt:GUITHDRAFT_162397"/>
<dbReference type="HOGENOM" id="CLU_601948_0_0_1"/>
<proteinExistence type="predicted"/>
<protein>
    <submittedName>
        <fullName evidence="2 3">Uncharacterized protein</fullName>
    </submittedName>
</protein>
<keyword evidence="4" id="KW-1185">Reference proteome</keyword>
<evidence type="ECO:0000313" key="3">
    <source>
        <dbReference type="EnsemblProtists" id="EKX48577"/>
    </source>
</evidence>
<evidence type="ECO:0000256" key="1">
    <source>
        <dbReference type="SAM" id="MobiDB-lite"/>
    </source>
</evidence>
<feature type="compositionally biased region" description="Polar residues" evidence="1">
    <location>
        <begin position="219"/>
        <end position="228"/>
    </location>
</feature>
<feature type="compositionally biased region" description="Polar residues" evidence="1">
    <location>
        <begin position="113"/>
        <end position="132"/>
    </location>
</feature>
<accession>L1JJS2</accession>
<dbReference type="AlphaFoldDB" id="L1JJS2"/>
<dbReference type="EnsemblProtists" id="EKX48577">
    <property type="protein sequence ID" value="EKX48577"/>
    <property type="gene ID" value="GUITHDRAFT_162397"/>
</dbReference>
<feature type="region of interest" description="Disordered" evidence="1">
    <location>
        <begin position="195"/>
        <end position="231"/>
    </location>
</feature>
<reference evidence="2 4" key="1">
    <citation type="journal article" date="2012" name="Nature">
        <title>Algal genomes reveal evolutionary mosaicism and the fate of nucleomorphs.</title>
        <authorList>
            <consortium name="DOE Joint Genome Institute"/>
            <person name="Curtis B.A."/>
            <person name="Tanifuji G."/>
            <person name="Burki F."/>
            <person name="Gruber A."/>
            <person name="Irimia M."/>
            <person name="Maruyama S."/>
            <person name="Arias M.C."/>
            <person name="Ball S.G."/>
            <person name="Gile G.H."/>
            <person name="Hirakawa Y."/>
            <person name="Hopkins J.F."/>
            <person name="Kuo A."/>
            <person name="Rensing S.A."/>
            <person name="Schmutz J."/>
            <person name="Symeonidi A."/>
            <person name="Elias M."/>
            <person name="Eveleigh R.J."/>
            <person name="Herman E.K."/>
            <person name="Klute M.J."/>
            <person name="Nakayama T."/>
            <person name="Obornik M."/>
            <person name="Reyes-Prieto A."/>
            <person name="Armbrust E.V."/>
            <person name="Aves S.J."/>
            <person name="Beiko R.G."/>
            <person name="Coutinho P."/>
            <person name="Dacks J.B."/>
            <person name="Durnford D.G."/>
            <person name="Fast N.M."/>
            <person name="Green B.R."/>
            <person name="Grisdale C.J."/>
            <person name="Hempel F."/>
            <person name="Henrissat B."/>
            <person name="Hoppner M.P."/>
            <person name="Ishida K."/>
            <person name="Kim E."/>
            <person name="Koreny L."/>
            <person name="Kroth P.G."/>
            <person name="Liu Y."/>
            <person name="Malik S.B."/>
            <person name="Maier U.G."/>
            <person name="McRose D."/>
            <person name="Mock T."/>
            <person name="Neilson J.A."/>
            <person name="Onodera N.T."/>
            <person name="Poole A.M."/>
            <person name="Pritham E.J."/>
            <person name="Richards T.A."/>
            <person name="Rocap G."/>
            <person name="Roy S.W."/>
            <person name="Sarai C."/>
            <person name="Schaack S."/>
            <person name="Shirato S."/>
            <person name="Slamovits C.H."/>
            <person name="Spencer D.F."/>
            <person name="Suzuki S."/>
            <person name="Worden A.Z."/>
            <person name="Zauner S."/>
            <person name="Barry K."/>
            <person name="Bell C."/>
            <person name="Bharti A.K."/>
            <person name="Crow J.A."/>
            <person name="Grimwood J."/>
            <person name="Kramer R."/>
            <person name="Lindquist E."/>
            <person name="Lucas S."/>
            <person name="Salamov A."/>
            <person name="McFadden G.I."/>
            <person name="Lane C.E."/>
            <person name="Keeling P.J."/>
            <person name="Gray M.W."/>
            <person name="Grigoriev I.V."/>
            <person name="Archibald J.M."/>
        </authorList>
    </citation>
    <scope>NUCLEOTIDE SEQUENCE</scope>
    <source>
        <strain evidence="2 4">CCMP2712</strain>
    </source>
</reference>
<reference evidence="4" key="2">
    <citation type="submission" date="2012-11" db="EMBL/GenBank/DDBJ databases">
        <authorList>
            <person name="Kuo A."/>
            <person name="Curtis B.A."/>
            <person name="Tanifuji G."/>
            <person name="Burki F."/>
            <person name="Gruber A."/>
            <person name="Irimia M."/>
            <person name="Maruyama S."/>
            <person name="Arias M.C."/>
            <person name="Ball S.G."/>
            <person name="Gile G.H."/>
            <person name="Hirakawa Y."/>
            <person name="Hopkins J.F."/>
            <person name="Rensing S.A."/>
            <person name="Schmutz J."/>
            <person name="Symeonidi A."/>
            <person name="Elias M."/>
            <person name="Eveleigh R.J."/>
            <person name="Herman E.K."/>
            <person name="Klute M.J."/>
            <person name="Nakayama T."/>
            <person name="Obornik M."/>
            <person name="Reyes-Prieto A."/>
            <person name="Armbrust E.V."/>
            <person name="Aves S.J."/>
            <person name="Beiko R.G."/>
            <person name="Coutinho P."/>
            <person name="Dacks J.B."/>
            <person name="Durnford D.G."/>
            <person name="Fast N.M."/>
            <person name="Green B.R."/>
            <person name="Grisdale C."/>
            <person name="Hempe F."/>
            <person name="Henrissat B."/>
            <person name="Hoppner M.P."/>
            <person name="Ishida K.-I."/>
            <person name="Kim E."/>
            <person name="Koreny L."/>
            <person name="Kroth P.G."/>
            <person name="Liu Y."/>
            <person name="Malik S.-B."/>
            <person name="Maier U.G."/>
            <person name="McRose D."/>
            <person name="Mock T."/>
            <person name="Neilson J.A."/>
            <person name="Onodera N.T."/>
            <person name="Poole A.M."/>
            <person name="Pritham E.J."/>
            <person name="Richards T.A."/>
            <person name="Rocap G."/>
            <person name="Roy S.W."/>
            <person name="Sarai C."/>
            <person name="Schaack S."/>
            <person name="Shirato S."/>
            <person name="Slamovits C.H."/>
            <person name="Spencer D.F."/>
            <person name="Suzuki S."/>
            <person name="Worden A.Z."/>
            <person name="Zauner S."/>
            <person name="Barry K."/>
            <person name="Bell C."/>
            <person name="Bharti A.K."/>
            <person name="Crow J.A."/>
            <person name="Grimwood J."/>
            <person name="Kramer R."/>
            <person name="Lindquist E."/>
            <person name="Lucas S."/>
            <person name="Salamov A."/>
            <person name="McFadden G.I."/>
            <person name="Lane C.E."/>
            <person name="Keeling P.J."/>
            <person name="Gray M.W."/>
            <person name="Grigoriev I.V."/>
            <person name="Archibald J.M."/>
        </authorList>
    </citation>
    <scope>NUCLEOTIDE SEQUENCE</scope>
    <source>
        <strain evidence="4">CCMP2712</strain>
    </source>
</reference>
<dbReference type="RefSeq" id="XP_005835557.1">
    <property type="nucleotide sequence ID" value="XM_005835500.1"/>
</dbReference>
<dbReference type="EMBL" id="JH992985">
    <property type="protein sequence ID" value="EKX48577.1"/>
    <property type="molecule type" value="Genomic_DNA"/>
</dbReference>
<reference evidence="3" key="3">
    <citation type="submission" date="2015-06" db="UniProtKB">
        <authorList>
            <consortium name="EnsemblProtists"/>
        </authorList>
    </citation>
    <scope>IDENTIFICATION</scope>
</reference>
<dbReference type="PaxDb" id="55529-EKX48577"/>
<sequence>MTTGLPYFFNVVTGQSTWQLRVAGSQGMYYDYNAQRDLAYNRPLQIESGIAMPFQPYPVIPAEQGYYVHAQPVNVKSTNHIGNQEERVHVEAPKPKANSVLAADSIPLEVRSQHNNKTTSEQRNIAKQSVNPKPSAEIQGSHFVSPAAATLGNHTKVVPKKNPPNGAPVPSYQTLQIAKDDSKSVLAMLEDGSTQFPGRKGISQRSVLDQAAPSAQGEKFTSPQSAESRGNCRACGREVLTSQARVCEEGSYFHSECHEILVEAIETAKREAREKTIAQLHANKGTDMSNFTRTIQQPILNTDNRRDMQSEASKPQSRGPCGICGEQVLTIHTRVCAEGQYYHKDCYGTVEPQIVDTPQVKQASSSSIPRTLRVSKSLASRIPETIKESPSPRKGGPPLDDFNDSNEMAAPVPQSRGFCPVCNQEVLTSQERTMDAEQLYYHLDCFNNKTETSAQ</sequence>
<evidence type="ECO:0000313" key="2">
    <source>
        <dbReference type="EMBL" id="EKX48577.1"/>
    </source>
</evidence>
<organism evidence="2">
    <name type="scientific">Guillardia theta (strain CCMP2712)</name>
    <name type="common">Cryptophyte</name>
    <dbReference type="NCBI Taxonomy" id="905079"/>
    <lineage>
        <taxon>Eukaryota</taxon>
        <taxon>Cryptophyceae</taxon>
        <taxon>Pyrenomonadales</taxon>
        <taxon>Geminigeraceae</taxon>
        <taxon>Guillardia</taxon>
    </lineage>
</organism>
<gene>
    <name evidence="2" type="ORF">GUITHDRAFT_162397</name>
</gene>
<evidence type="ECO:0000313" key="4">
    <source>
        <dbReference type="Proteomes" id="UP000011087"/>
    </source>
</evidence>
<feature type="region of interest" description="Disordered" evidence="1">
    <location>
        <begin position="380"/>
        <end position="411"/>
    </location>
</feature>
<feature type="region of interest" description="Disordered" evidence="1">
    <location>
        <begin position="105"/>
        <end position="138"/>
    </location>
</feature>
<dbReference type="Proteomes" id="UP000011087">
    <property type="component" value="Unassembled WGS sequence"/>
</dbReference>
<dbReference type="GeneID" id="17305184"/>
<name>L1JJS2_GUITC</name>